<reference evidence="1" key="1">
    <citation type="submission" date="2014-01" db="EMBL/GenBank/DDBJ databases">
        <authorList>
            <person name="Brown-Elliot B."/>
            <person name="Wallace R."/>
            <person name="Lenaerts A."/>
            <person name="Ordway D."/>
            <person name="DeGroote M.A."/>
            <person name="Parker T."/>
            <person name="Sizemore C."/>
            <person name="Tallon L.J."/>
            <person name="Sadzewicz L.K."/>
            <person name="Sengamalay N."/>
            <person name="Fraser C.M."/>
            <person name="Hine E."/>
            <person name="Shefchek K.A."/>
            <person name="Das S.P."/>
            <person name="Tettelin H."/>
        </authorList>
    </citation>
    <scope>NUCLEOTIDE SEQUENCE [LARGE SCALE GENOMIC DNA]</scope>
    <source>
        <strain evidence="1">4042</strain>
    </source>
</reference>
<dbReference type="EMBL" id="JAOB01000073">
    <property type="protein sequence ID" value="EUA19258.1"/>
    <property type="molecule type" value="Genomic_DNA"/>
</dbReference>
<protein>
    <submittedName>
        <fullName evidence="1">Uncharacterized protein</fullName>
    </submittedName>
</protein>
<comment type="caution">
    <text evidence="1">The sequence shown here is derived from an EMBL/GenBank/DDBJ whole genome shotgun (WGS) entry which is preliminary data.</text>
</comment>
<sequence>MVQYVRGNFFAGEDFADLADAQAEPRCGVRQGRQRIHGTTCQRPRWCSPSARPHCCCRPSSGLPGADLR</sequence>
<dbReference type="PATRIC" id="fig|1299334.3.peg.8017"/>
<accession>X7ZKP5</accession>
<gene>
    <name evidence="1" type="ORF">I553_10417</name>
</gene>
<evidence type="ECO:0000313" key="1">
    <source>
        <dbReference type="EMBL" id="EUA19258.1"/>
    </source>
</evidence>
<proteinExistence type="predicted"/>
<dbReference type="AlphaFoldDB" id="X7ZKP5"/>
<organism evidence="1">
    <name type="scientific">Mycobacterium xenopi 4042</name>
    <dbReference type="NCBI Taxonomy" id="1299334"/>
    <lineage>
        <taxon>Bacteria</taxon>
        <taxon>Bacillati</taxon>
        <taxon>Actinomycetota</taxon>
        <taxon>Actinomycetes</taxon>
        <taxon>Mycobacteriales</taxon>
        <taxon>Mycobacteriaceae</taxon>
        <taxon>Mycobacterium</taxon>
    </lineage>
</organism>
<name>X7ZKP5_MYCXE</name>